<dbReference type="Proteomes" id="UP000229740">
    <property type="component" value="Unassembled WGS sequence"/>
</dbReference>
<proteinExistence type="predicted"/>
<name>A0A2G6E7M3_9BACT</name>
<sequence>MFLLFFIMRYFFNKQPGSDEAQRIIRSEMAFLLEQHERWFEKQLQARLLREGCNFPICLARQSFYVFMGSELLHIVPDAQRSKLQSLLQNGSGTASATHPQFHHAIRFCAAQCPESGRLLALAVTKAIHSIMEEWRLPAEIFQEDLPAFRERIQCLAARLWENFPAYTGQTLALEALRRRLYLTLTTSLLSKIPLRQEFEQEFSSIPDFLSTVQTEHTHFCRLMNFCQERSPYFQIIVSRTFWRTLETFFLEHRASLAAEGVE</sequence>
<organism evidence="1 2">
    <name type="scientific">candidate division KSB3 bacterium</name>
    <dbReference type="NCBI Taxonomy" id="2044937"/>
    <lineage>
        <taxon>Bacteria</taxon>
        <taxon>candidate division KSB3</taxon>
    </lineage>
</organism>
<comment type="caution">
    <text evidence="1">The sequence shown here is derived from an EMBL/GenBank/DDBJ whole genome shotgun (WGS) entry which is preliminary data.</text>
</comment>
<reference evidence="1 2" key="1">
    <citation type="submission" date="2017-10" db="EMBL/GenBank/DDBJ databases">
        <title>Novel microbial diversity and functional potential in the marine mammal oral microbiome.</title>
        <authorList>
            <person name="Dudek N.K."/>
            <person name="Sun C.L."/>
            <person name="Burstein D."/>
            <person name="Kantor R.S."/>
            <person name="Aliaga Goltsman D.S."/>
            <person name="Bik E.M."/>
            <person name="Thomas B.C."/>
            <person name="Banfield J.F."/>
            <person name="Relman D.A."/>
        </authorList>
    </citation>
    <scope>NUCLEOTIDE SEQUENCE [LARGE SCALE GENOMIC DNA]</scope>
    <source>
        <strain evidence="1">DOLZORAL124_49_17</strain>
    </source>
</reference>
<evidence type="ECO:0000313" key="2">
    <source>
        <dbReference type="Proteomes" id="UP000229740"/>
    </source>
</evidence>
<gene>
    <name evidence="1" type="ORF">CSB45_05870</name>
</gene>
<dbReference type="EMBL" id="PDPS01000025">
    <property type="protein sequence ID" value="PID57751.1"/>
    <property type="molecule type" value="Genomic_DNA"/>
</dbReference>
<dbReference type="AlphaFoldDB" id="A0A2G6E7M3"/>
<protein>
    <submittedName>
        <fullName evidence="1">Uncharacterized protein</fullName>
    </submittedName>
</protein>
<accession>A0A2G6E7M3</accession>
<evidence type="ECO:0000313" key="1">
    <source>
        <dbReference type="EMBL" id="PID57751.1"/>
    </source>
</evidence>